<dbReference type="AlphaFoldDB" id="A0AAE0XTR8"/>
<accession>A0AAE0XTR8</accession>
<evidence type="ECO:0000313" key="3">
    <source>
        <dbReference type="Proteomes" id="UP001283361"/>
    </source>
</evidence>
<name>A0AAE0XTR8_9GAST</name>
<keyword evidence="3" id="KW-1185">Reference proteome</keyword>
<gene>
    <name evidence="2" type="ORF">RRG08_002697</name>
</gene>
<reference evidence="2" key="1">
    <citation type="journal article" date="2023" name="G3 (Bethesda)">
        <title>A reference genome for the long-term kleptoplast-retaining sea slug Elysia crispata morphotype clarki.</title>
        <authorList>
            <person name="Eastman K.E."/>
            <person name="Pendleton A.L."/>
            <person name="Shaikh M.A."/>
            <person name="Suttiyut T."/>
            <person name="Ogas R."/>
            <person name="Tomko P."/>
            <person name="Gavelis G."/>
            <person name="Widhalm J.R."/>
            <person name="Wisecaver J.H."/>
        </authorList>
    </citation>
    <scope>NUCLEOTIDE SEQUENCE</scope>
    <source>
        <strain evidence="2">ECLA1</strain>
    </source>
</reference>
<dbReference type="EMBL" id="JAWDGP010007584">
    <property type="protein sequence ID" value="KAK3712367.1"/>
    <property type="molecule type" value="Genomic_DNA"/>
</dbReference>
<evidence type="ECO:0000313" key="2">
    <source>
        <dbReference type="EMBL" id="KAK3712367.1"/>
    </source>
</evidence>
<organism evidence="2 3">
    <name type="scientific">Elysia crispata</name>
    <name type="common">lettuce slug</name>
    <dbReference type="NCBI Taxonomy" id="231223"/>
    <lineage>
        <taxon>Eukaryota</taxon>
        <taxon>Metazoa</taxon>
        <taxon>Spiralia</taxon>
        <taxon>Lophotrochozoa</taxon>
        <taxon>Mollusca</taxon>
        <taxon>Gastropoda</taxon>
        <taxon>Heterobranchia</taxon>
        <taxon>Euthyneura</taxon>
        <taxon>Panpulmonata</taxon>
        <taxon>Sacoglossa</taxon>
        <taxon>Placobranchoidea</taxon>
        <taxon>Plakobranchidae</taxon>
        <taxon>Elysia</taxon>
    </lineage>
</organism>
<feature type="compositionally biased region" description="Polar residues" evidence="1">
    <location>
        <begin position="46"/>
        <end position="67"/>
    </location>
</feature>
<protein>
    <submittedName>
        <fullName evidence="2">Uncharacterized protein</fullName>
    </submittedName>
</protein>
<sequence length="143" mass="16418">MTHFLAVDHVRQQTTAASSVVSVVVRVATSPRPASRVLERGVVRQADNTSNYRGRHSQQMATGTSPFSWYGRRDRARYDDDDDDDNEEDDDDDNDDDDQEQEHVDEKPCYIHHYSQVSVREVSTTRSRSTDLLTFIRTLQLLS</sequence>
<proteinExistence type="predicted"/>
<feature type="region of interest" description="Disordered" evidence="1">
    <location>
        <begin position="36"/>
        <end position="110"/>
    </location>
</feature>
<comment type="caution">
    <text evidence="2">The sequence shown here is derived from an EMBL/GenBank/DDBJ whole genome shotgun (WGS) entry which is preliminary data.</text>
</comment>
<evidence type="ECO:0000256" key="1">
    <source>
        <dbReference type="SAM" id="MobiDB-lite"/>
    </source>
</evidence>
<dbReference type="Proteomes" id="UP001283361">
    <property type="component" value="Unassembled WGS sequence"/>
</dbReference>
<feature type="compositionally biased region" description="Acidic residues" evidence="1">
    <location>
        <begin position="79"/>
        <end position="100"/>
    </location>
</feature>